<protein>
    <submittedName>
        <fullName evidence="1">Uncharacterized protein</fullName>
    </submittedName>
</protein>
<keyword evidence="2" id="KW-1185">Reference proteome</keyword>
<reference evidence="1 2" key="1">
    <citation type="submission" date="2020-08" db="EMBL/GenBank/DDBJ databases">
        <title>A Genomic Blueprint of the Chicken Gut Microbiome.</title>
        <authorList>
            <person name="Gilroy R."/>
            <person name="Ravi A."/>
            <person name="Getino M."/>
            <person name="Pursley I."/>
            <person name="Horton D.L."/>
            <person name="Alikhan N.-F."/>
            <person name="Baker D."/>
            <person name="Gharbi K."/>
            <person name="Hall N."/>
            <person name="Watson M."/>
            <person name="Adriaenssens E.M."/>
            <person name="Foster-Nyarko E."/>
            <person name="Jarju S."/>
            <person name="Secka A."/>
            <person name="Antonio M."/>
            <person name="Oren A."/>
            <person name="Chaudhuri R."/>
            <person name="La Ragione R.M."/>
            <person name="Hildebrand F."/>
            <person name="Pallen M.J."/>
        </authorList>
    </citation>
    <scope>NUCLEOTIDE SEQUENCE [LARGE SCALE GENOMIC DNA]</scope>
    <source>
        <strain evidence="1 2">Sa2BVA9</strain>
    </source>
</reference>
<proteinExistence type="predicted"/>
<gene>
    <name evidence="1" type="ORF">H9647_19745</name>
</gene>
<accession>A0ABR8T435</accession>
<evidence type="ECO:0000313" key="1">
    <source>
        <dbReference type="EMBL" id="MBD7970303.1"/>
    </source>
</evidence>
<organism evidence="1 2">
    <name type="scientific">Paenibacillus gallinarum</name>
    <dbReference type="NCBI Taxonomy" id="2762232"/>
    <lineage>
        <taxon>Bacteria</taxon>
        <taxon>Bacillati</taxon>
        <taxon>Bacillota</taxon>
        <taxon>Bacilli</taxon>
        <taxon>Bacillales</taxon>
        <taxon>Paenibacillaceae</taxon>
        <taxon>Paenibacillus</taxon>
    </lineage>
</organism>
<name>A0ABR8T435_9BACL</name>
<sequence length="140" mass="16067">MSDNQEKIQKDINDGNITGTKKIKKQKSVKEIKSARASMRLLSEDKAFIAYWAQVYDMDSTELMMRAVRHYVGWKNHDFDLPTAETQRLNQLIDAMENMASSNDRLANTVTNGFDAMMGIMRGDNYLLEPENGDLVNERE</sequence>
<comment type="caution">
    <text evidence="1">The sequence shown here is derived from an EMBL/GenBank/DDBJ whole genome shotgun (WGS) entry which is preliminary data.</text>
</comment>
<dbReference type="Proteomes" id="UP000608071">
    <property type="component" value="Unassembled WGS sequence"/>
</dbReference>
<evidence type="ECO:0000313" key="2">
    <source>
        <dbReference type="Proteomes" id="UP000608071"/>
    </source>
</evidence>
<dbReference type="EMBL" id="JACSQL010000011">
    <property type="protein sequence ID" value="MBD7970303.1"/>
    <property type="molecule type" value="Genomic_DNA"/>
</dbReference>
<dbReference type="RefSeq" id="WP_191803259.1">
    <property type="nucleotide sequence ID" value="NZ_JACSQL010000011.1"/>
</dbReference>